<organism evidence="1 2">
    <name type="scientific">Elysia crispata</name>
    <name type="common">lettuce slug</name>
    <dbReference type="NCBI Taxonomy" id="231223"/>
    <lineage>
        <taxon>Eukaryota</taxon>
        <taxon>Metazoa</taxon>
        <taxon>Spiralia</taxon>
        <taxon>Lophotrochozoa</taxon>
        <taxon>Mollusca</taxon>
        <taxon>Gastropoda</taxon>
        <taxon>Heterobranchia</taxon>
        <taxon>Euthyneura</taxon>
        <taxon>Panpulmonata</taxon>
        <taxon>Sacoglossa</taxon>
        <taxon>Placobranchoidea</taxon>
        <taxon>Plakobranchidae</taxon>
        <taxon>Elysia</taxon>
    </lineage>
</organism>
<reference evidence="1" key="1">
    <citation type="journal article" date="2023" name="G3 (Bethesda)">
        <title>A reference genome for the long-term kleptoplast-retaining sea slug Elysia crispata morphotype clarki.</title>
        <authorList>
            <person name="Eastman K.E."/>
            <person name="Pendleton A.L."/>
            <person name="Shaikh M.A."/>
            <person name="Suttiyut T."/>
            <person name="Ogas R."/>
            <person name="Tomko P."/>
            <person name="Gavelis G."/>
            <person name="Widhalm J.R."/>
            <person name="Wisecaver J.H."/>
        </authorList>
    </citation>
    <scope>NUCLEOTIDE SEQUENCE</scope>
    <source>
        <strain evidence="1">ECLA1</strain>
    </source>
</reference>
<name>A0AAE0YAF7_9GAST</name>
<evidence type="ECO:0000313" key="1">
    <source>
        <dbReference type="EMBL" id="KAK3737148.1"/>
    </source>
</evidence>
<gene>
    <name evidence="1" type="ORF">RRG08_016453</name>
</gene>
<evidence type="ECO:0000313" key="2">
    <source>
        <dbReference type="Proteomes" id="UP001283361"/>
    </source>
</evidence>
<dbReference type="Proteomes" id="UP001283361">
    <property type="component" value="Unassembled WGS sequence"/>
</dbReference>
<accession>A0AAE0YAF7</accession>
<protein>
    <submittedName>
        <fullName evidence="1">Uncharacterized protein</fullName>
    </submittedName>
</protein>
<dbReference type="EMBL" id="JAWDGP010006665">
    <property type="protein sequence ID" value="KAK3737148.1"/>
    <property type="molecule type" value="Genomic_DNA"/>
</dbReference>
<sequence>MQSKASTSRDCDQFISGWNLYRRPRLSQPHGLDILRGYALYLGTKRQHSSSPNRETQEFWSRREITVETDQRTGVNYVRAPLLDFWKSFKVLQIPSKVTALLRGVRYFQIWASVIFKETIVRVPRERCDLTTKPVQECDYRTLTEEAS</sequence>
<dbReference type="AlphaFoldDB" id="A0AAE0YAF7"/>
<proteinExistence type="predicted"/>
<comment type="caution">
    <text evidence="1">The sequence shown here is derived from an EMBL/GenBank/DDBJ whole genome shotgun (WGS) entry which is preliminary data.</text>
</comment>
<keyword evidence="2" id="KW-1185">Reference proteome</keyword>